<sequence>MGAPVVQQASAHALLAACEERGLSLATAESLTGGMLVARLVDVPGASRVVQGGACTYSFEAKASLLGLDLTDLREGGAVRGEVARAMARGARRVYGADLTIGTTGVAGPGSDEYGNPEGLAFVAVSAPDREIVREVRLRGTRSEIRAGVVDFAITLAIEALTSENVEASRL</sequence>
<dbReference type="InterPro" id="IPR036653">
    <property type="entry name" value="CinA-like_C"/>
</dbReference>
<dbReference type="EMBL" id="CP012117">
    <property type="protein sequence ID" value="ANP28189.1"/>
    <property type="molecule type" value="Genomic_DNA"/>
</dbReference>
<feature type="domain" description="CinA C-terminal" evidence="1">
    <location>
        <begin position="10"/>
        <end position="159"/>
    </location>
</feature>
<dbReference type="InterPro" id="IPR008136">
    <property type="entry name" value="CinA_C"/>
</dbReference>
<dbReference type="SUPFAM" id="SSF142433">
    <property type="entry name" value="CinA-like"/>
    <property type="match status" value="1"/>
</dbReference>
<organism evidence="2 3">
    <name type="scientific">Dermabacter vaginalis</name>
    <dbReference type="NCBI Taxonomy" id="1630135"/>
    <lineage>
        <taxon>Bacteria</taxon>
        <taxon>Bacillati</taxon>
        <taxon>Actinomycetota</taxon>
        <taxon>Actinomycetes</taxon>
        <taxon>Micrococcales</taxon>
        <taxon>Dermabacteraceae</taxon>
        <taxon>Dermabacter</taxon>
    </lineage>
</organism>
<dbReference type="Proteomes" id="UP000092596">
    <property type="component" value="Chromosome"/>
</dbReference>
<dbReference type="KEGG" id="dva:DAD186_16390"/>
<evidence type="ECO:0000313" key="3">
    <source>
        <dbReference type="Proteomes" id="UP000092596"/>
    </source>
</evidence>
<evidence type="ECO:0000313" key="2">
    <source>
        <dbReference type="EMBL" id="ANP28189.1"/>
    </source>
</evidence>
<dbReference type="RefSeq" id="WP_065248222.1">
    <property type="nucleotide sequence ID" value="NZ_CP012117.1"/>
</dbReference>
<reference evidence="2 3" key="1">
    <citation type="submission" date="2015-06" db="EMBL/GenBank/DDBJ databases">
        <title>Investigation of pathophysiology for high-risk pregnancy and development of treatment modality based on it.</title>
        <authorList>
            <person name="Kim B.-C."/>
            <person name="Lim S."/>
        </authorList>
    </citation>
    <scope>NUCLEOTIDE SEQUENCE [LARGE SCALE GENOMIC DNA]</scope>
    <source>
        <strain evidence="2 3">AD1-86</strain>
    </source>
</reference>
<evidence type="ECO:0000259" key="1">
    <source>
        <dbReference type="Pfam" id="PF02464"/>
    </source>
</evidence>
<accession>A0A1B0ZJR1</accession>
<dbReference type="Pfam" id="PF02464">
    <property type="entry name" value="CinA"/>
    <property type="match status" value="1"/>
</dbReference>
<proteinExistence type="predicted"/>
<dbReference type="Gene3D" id="3.90.950.20">
    <property type="entry name" value="CinA-like"/>
    <property type="match status" value="1"/>
</dbReference>
<dbReference type="NCBIfam" id="TIGR00199">
    <property type="entry name" value="PncC_domain"/>
    <property type="match status" value="1"/>
</dbReference>
<dbReference type="STRING" id="1630135.DAD186_16390"/>
<protein>
    <submittedName>
        <fullName evidence="2">Competence/damage-inducible protein CinA domain protein</fullName>
    </submittedName>
</protein>
<gene>
    <name evidence="2" type="ORF">DAD186_16390</name>
</gene>
<name>A0A1B0ZJR1_9MICO</name>
<dbReference type="AlphaFoldDB" id="A0A1B0ZJR1"/>